<name>A0AAV4CDB5_9GAST</name>
<sequence>MISVSQALHQTSTLVPGTHCRLTTCCASNAPTKSSESFGFPTGEALAWSGRREVWKLIVQALLDPQQNLRLSFTASTHHRLDFVLQTAAKLLLRRRSGSEIRVSFKAVLCTNKPLSPKAFCEPKLVPS</sequence>
<dbReference type="AlphaFoldDB" id="A0AAV4CDB5"/>
<organism evidence="1 2">
    <name type="scientific">Plakobranchus ocellatus</name>
    <dbReference type="NCBI Taxonomy" id="259542"/>
    <lineage>
        <taxon>Eukaryota</taxon>
        <taxon>Metazoa</taxon>
        <taxon>Spiralia</taxon>
        <taxon>Lophotrochozoa</taxon>
        <taxon>Mollusca</taxon>
        <taxon>Gastropoda</taxon>
        <taxon>Heterobranchia</taxon>
        <taxon>Euthyneura</taxon>
        <taxon>Panpulmonata</taxon>
        <taxon>Sacoglossa</taxon>
        <taxon>Placobranchoidea</taxon>
        <taxon>Plakobranchidae</taxon>
        <taxon>Plakobranchus</taxon>
    </lineage>
</organism>
<dbReference type="Proteomes" id="UP000735302">
    <property type="component" value="Unassembled WGS sequence"/>
</dbReference>
<keyword evidence="2" id="KW-1185">Reference proteome</keyword>
<dbReference type="EMBL" id="BLXT01006199">
    <property type="protein sequence ID" value="GFO29888.1"/>
    <property type="molecule type" value="Genomic_DNA"/>
</dbReference>
<evidence type="ECO:0000313" key="2">
    <source>
        <dbReference type="Proteomes" id="UP000735302"/>
    </source>
</evidence>
<proteinExistence type="predicted"/>
<reference evidence="1 2" key="1">
    <citation type="journal article" date="2021" name="Elife">
        <title>Chloroplast acquisition without the gene transfer in kleptoplastic sea slugs, Plakobranchus ocellatus.</title>
        <authorList>
            <person name="Maeda T."/>
            <person name="Takahashi S."/>
            <person name="Yoshida T."/>
            <person name="Shimamura S."/>
            <person name="Takaki Y."/>
            <person name="Nagai Y."/>
            <person name="Toyoda A."/>
            <person name="Suzuki Y."/>
            <person name="Arimoto A."/>
            <person name="Ishii H."/>
            <person name="Satoh N."/>
            <person name="Nishiyama T."/>
            <person name="Hasebe M."/>
            <person name="Maruyama T."/>
            <person name="Minagawa J."/>
            <person name="Obokata J."/>
            <person name="Shigenobu S."/>
        </authorList>
    </citation>
    <scope>NUCLEOTIDE SEQUENCE [LARGE SCALE GENOMIC DNA]</scope>
</reference>
<accession>A0AAV4CDB5</accession>
<gene>
    <name evidence="1" type="ORF">PoB_005639300</name>
</gene>
<evidence type="ECO:0000313" key="1">
    <source>
        <dbReference type="EMBL" id="GFO29888.1"/>
    </source>
</evidence>
<protein>
    <submittedName>
        <fullName evidence="1">Uncharacterized protein</fullName>
    </submittedName>
</protein>
<comment type="caution">
    <text evidence="1">The sequence shown here is derived from an EMBL/GenBank/DDBJ whole genome shotgun (WGS) entry which is preliminary data.</text>
</comment>